<keyword evidence="3" id="KW-0378">Hydrolase</keyword>
<dbReference type="AlphaFoldDB" id="A0AAV3NVN3"/>
<feature type="chain" id="PRO_5043932280" evidence="2">
    <location>
        <begin position="24"/>
        <end position="351"/>
    </location>
</feature>
<name>A0AAV3NVN3_LITER</name>
<accession>A0AAV3NVN3</accession>
<reference evidence="3 4" key="1">
    <citation type="submission" date="2024-01" db="EMBL/GenBank/DDBJ databases">
        <title>The complete chloroplast genome sequence of Lithospermum erythrorhizon: insights into the phylogenetic relationship among Boraginaceae species and the maternal lineages of purple gromwells.</title>
        <authorList>
            <person name="Okada T."/>
            <person name="Watanabe K."/>
        </authorList>
    </citation>
    <scope>NUCLEOTIDE SEQUENCE [LARGE SCALE GENOMIC DNA]</scope>
</reference>
<feature type="signal peptide" evidence="2">
    <location>
        <begin position="1"/>
        <end position="23"/>
    </location>
</feature>
<evidence type="ECO:0000313" key="4">
    <source>
        <dbReference type="Proteomes" id="UP001454036"/>
    </source>
</evidence>
<dbReference type="PANTHER" id="PTHR45642">
    <property type="entry name" value="GDSL ESTERASE/LIPASE EXL3"/>
    <property type="match status" value="1"/>
</dbReference>
<evidence type="ECO:0000256" key="1">
    <source>
        <dbReference type="ARBA" id="ARBA00008668"/>
    </source>
</evidence>
<keyword evidence="4" id="KW-1185">Reference proteome</keyword>
<dbReference type="GO" id="GO:0016788">
    <property type="term" value="F:hydrolase activity, acting on ester bonds"/>
    <property type="evidence" value="ECO:0007669"/>
    <property type="project" value="InterPro"/>
</dbReference>
<comment type="caution">
    <text evidence="3">The sequence shown here is derived from an EMBL/GenBank/DDBJ whole genome shotgun (WGS) entry which is preliminary data.</text>
</comment>
<keyword evidence="2" id="KW-0732">Signal</keyword>
<comment type="similarity">
    <text evidence="1">Belongs to the 'GDSL' lipolytic enzyme family.</text>
</comment>
<dbReference type="InterPro" id="IPR050592">
    <property type="entry name" value="GDSL_lipolytic_enzyme"/>
</dbReference>
<dbReference type="SUPFAM" id="SSF52266">
    <property type="entry name" value="SGNH hydrolase"/>
    <property type="match status" value="1"/>
</dbReference>
<organism evidence="3 4">
    <name type="scientific">Lithospermum erythrorhizon</name>
    <name type="common">Purple gromwell</name>
    <name type="synonym">Lithospermum officinale var. erythrorhizon</name>
    <dbReference type="NCBI Taxonomy" id="34254"/>
    <lineage>
        <taxon>Eukaryota</taxon>
        <taxon>Viridiplantae</taxon>
        <taxon>Streptophyta</taxon>
        <taxon>Embryophyta</taxon>
        <taxon>Tracheophyta</taxon>
        <taxon>Spermatophyta</taxon>
        <taxon>Magnoliopsida</taxon>
        <taxon>eudicotyledons</taxon>
        <taxon>Gunneridae</taxon>
        <taxon>Pentapetalae</taxon>
        <taxon>asterids</taxon>
        <taxon>lamiids</taxon>
        <taxon>Boraginales</taxon>
        <taxon>Boraginaceae</taxon>
        <taxon>Boraginoideae</taxon>
        <taxon>Lithospermeae</taxon>
        <taxon>Lithospermum</taxon>
    </lineage>
</organism>
<dbReference type="Proteomes" id="UP001454036">
    <property type="component" value="Unassembled WGS sequence"/>
</dbReference>
<evidence type="ECO:0000313" key="3">
    <source>
        <dbReference type="EMBL" id="GAA0142871.1"/>
    </source>
</evidence>
<dbReference type="FunFam" id="3.40.50.1110:FF:000003">
    <property type="entry name" value="GDSL esterase/lipase APG"/>
    <property type="match status" value="1"/>
</dbReference>
<evidence type="ECO:0000256" key="2">
    <source>
        <dbReference type="SAM" id="SignalP"/>
    </source>
</evidence>
<gene>
    <name evidence="3" type="ORF">LIER_03674</name>
</gene>
<dbReference type="PANTHER" id="PTHR45642:SF67">
    <property type="entry name" value="GDSL-LIKE LIPASE_ACYLHYDROLASE FAMILY PROTEIN, EXPRESSED"/>
    <property type="match status" value="1"/>
</dbReference>
<dbReference type="Pfam" id="PF00657">
    <property type="entry name" value="Lipase_GDSL"/>
    <property type="match status" value="1"/>
</dbReference>
<dbReference type="InterPro" id="IPR001087">
    <property type="entry name" value="GDSL"/>
</dbReference>
<dbReference type="EMBL" id="BAABME010000450">
    <property type="protein sequence ID" value="GAA0142871.1"/>
    <property type="molecule type" value="Genomic_DNA"/>
</dbReference>
<sequence>MSISACFPTSFLLVLMLTTIANGQPLIPALFIFGDSIVDVGNNNYLKTIVKANFLPYGRDFNNTPTGRFCNGKLATDFTAENLGFATSPLPYLTIKKGNGTIPLTGANFASGSSGYDTDTPKLYHTLPLGEQLEYYKEYQQKLSALVGQSNASSIISESIYLISAGNSDFVQLYYIDPFLNKLYSTDQFSDSLLASYAQFVKDLYRLGARRIGVTTLAPLGCLPTVITLFGEGIQDCIQEMNQVAVSFNNKLNSSSQDLQNSLNGLKLVILDIYNPLYKLIKNPSDNGFVEARRACCGTGLVETAILCNPKSPGTCRNASQYIFWDGFHPTQAANKILADELIASGISLIS</sequence>
<dbReference type="CDD" id="cd01837">
    <property type="entry name" value="SGNH_plant_lipase_like"/>
    <property type="match status" value="1"/>
</dbReference>
<protein>
    <submittedName>
        <fullName evidence="3">Hydrolase</fullName>
    </submittedName>
</protein>
<proteinExistence type="inferred from homology"/>
<dbReference type="Gene3D" id="3.40.50.1110">
    <property type="entry name" value="SGNH hydrolase"/>
    <property type="match status" value="1"/>
</dbReference>
<dbReference type="InterPro" id="IPR036514">
    <property type="entry name" value="SGNH_hydro_sf"/>
</dbReference>
<dbReference type="InterPro" id="IPR035669">
    <property type="entry name" value="SGNH_plant_lipase-like"/>
</dbReference>